<dbReference type="PANTHER" id="PTHR21479">
    <property type="match status" value="1"/>
</dbReference>
<dbReference type="AlphaFoldDB" id="A0A8R1HW09"/>
<feature type="signal peptide" evidence="1">
    <location>
        <begin position="1"/>
        <end position="18"/>
    </location>
</feature>
<organism evidence="2 3">
    <name type="scientific">Caenorhabditis japonica</name>
    <dbReference type="NCBI Taxonomy" id="281687"/>
    <lineage>
        <taxon>Eukaryota</taxon>
        <taxon>Metazoa</taxon>
        <taxon>Ecdysozoa</taxon>
        <taxon>Nematoda</taxon>
        <taxon>Chromadorea</taxon>
        <taxon>Rhabditida</taxon>
        <taxon>Rhabditina</taxon>
        <taxon>Rhabditomorpha</taxon>
        <taxon>Rhabditoidea</taxon>
        <taxon>Rhabditidae</taxon>
        <taxon>Peloderinae</taxon>
        <taxon>Caenorhabditis</taxon>
    </lineage>
</organism>
<evidence type="ECO:0000313" key="3">
    <source>
        <dbReference type="Proteomes" id="UP000005237"/>
    </source>
</evidence>
<feature type="chain" id="PRO_5035819281" evidence="1">
    <location>
        <begin position="19"/>
        <end position="143"/>
    </location>
</feature>
<accession>A0A8R1HW09</accession>
<reference evidence="2" key="2">
    <citation type="submission" date="2022-06" db="UniProtKB">
        <authorList>
            <consortium name="EnsemblMetazoa"/>
        </authorList>
    </citation>
    <scope>IDENTIFICATION</scope>
    <source>
        <strain evidence="2">DF5081</strain>
    </source>
</reference>
<dbReference type="Proteomes" id="UP000005237">
    <property type="component" value="Unassembled WGS sequence"/>
</dbReference>
<keyword evidence="1" id="KW-0732">Signal</keyword>
<dbReference type="PANTHER" id="PTHR21479:SF22">
    <property type="entry name" value="PROTEIN CBG07241"/>
    <property type="match status" value="1"/>
</dbReference>
<keyword evidence="3" id="KW-1185">Reference proteome</keyword>
<protein>
    <submittedName>
        <fullName evidence="2">Uncharacterized protein</fullName>
    </submittedName>
</protein>
<sequence>MKLLPLILLVFITCWTEATKFVASGSIQCDMPGQTWCFVLTLIEIDIFYDDLLAATGTQCTSNKSWPYHLEGKDYDDGVFDNAYEVGLHVKHNCTTHGGMYDLLHDAGTYPIYIEKISVEWSPVLNDKGNHFISESYRSFVFD</sequence>
<evidence type="ECO:0000313" key="2">
    <source>
        <dbReference type="EnsemblMetazoa" id="CJA12473a.1"/>
    </source>
</evidence>
<dbReference type="InterPro" id="IPR008588">
    <property type="entry name" value="DUF870_CAE_spp"/>
</dbReference>
<name>A0A8R1HW09_CAEJA</name>
<evidence type="ECO:0000256" key="1">
    <source>
        <dbReference type="SAM" id="SignalP"/>
    </source>
</evidence>
<dbReference type="Pfam" id="PF05912">
    <property type="entry name" value="DUF870"/>
    <property type="match status" value="1"/>
</dbReference>
<proteinExistence type="predicted"/>
<reference evidence="3" key="1">
    <citation type="submission" date="2010-08" db="EMBL/GenBank/DDBJ databases">
        <authorList>
            <consortium name="Caenorhabditis japonica Sequencing Consortium"/>
            <person name="Wilson R.K."/>
        </authorList>
    </citation>
    <scope>NUCLEOTIDE SEQUENCE [LARGE SCALE GENOMIC DNA]</scope>
    <source>
        <strain evidence="3">DF5081</strain>
    </source>
</reference>
<dbReference type="EnsemblMetazoa" id="CJA12473a.1">
    <property type="protein sequence ID" value="CJA12473a.1"/>
    <property type="gene ID" value="WBGene00131677"/>
</dbReference>